<evidence type="ECO:0000256" key="3">
    <source>
        <dbReference type="ARBA" id="ARBA00022771"/>
    </source>
</evidence>
<dbReference type="PANTHER" id="PTHR13278:SF0">
    <property type="entry name" value="ZINC FINGER PROTEIN 830"/>
    <property type="match status" value="1"/>
</dbReference>
<keyword evidence="2" id="KW-0479">Metal-binding</keyword>
<keyword evidence="6" id="KW-0175">Coiled coil</keyword>
<feature type="region of interest" description="Disordered" evidence="7">
    <location>
        <begin position="1"/>
        <end position="51"/>
    </location>
</feature>
<evidence type="ECO:0000256" key="2">
    <source>
        <dbReference type="ARBA" id="ARBA00022723"/>
    </source>
</evidence>
<evidence type="ECO:0000313" key="9">
    <source>
        <dbReference type="Proteomes" id="UP000287651"/>
    </source>
</evidence>
<evidence type="ECO:0000256" key="7">
    <source>
        <dbReference type="SAM" id="MobiDB-lite"/>
    </source>
</evidence>
<comment type="caution">
    <text evidence="8">The sequence shown here is derived from an EMBL/GenBank/DDBJ whole genome shotgun (WGS) entry which is preliminary data.</text>
</comment>
<dbReference type="Proteomes" id="UP000287651">
    <property type="component" value="Unassembled WGS sequence"/>
</dbReference>
<dbReference type="AlphaFoldDB" id="A0A427AWG9"/>
<dbReference type="EMBL" id="AMZH03001109">
    <property type="protein sequence ID" value="RRT80583.1"/>
    <property type="molecule type" value="Genomic_DNA"/>
</dbReference>
<dbReference type="GO" id="GO:0005681">
    <property type="term" value="C:spliceosomal complex"/>
    <property type="evidence" value="ECO:0007669"/>
    <property type="project" value="InterPro"/>
</dbReference>
<evidence type="ECO:0000256" key="1">
    <source>
        <dbReference type="ARBA" id="ARBA00004123"/>
    </source>
</evidence>
<feature type="compositionally biased region" description="Polar residues" evidence="7">
    <location>
        <begin position="27"/>
        <end position="36"/>
    </location>
</feature>
<dbReference type="GO" id="GO:0044773">
    <property type="term" value="P:mitotic DNA damage checkpoint signaling"/>
    <property type="evidence" value="ECO:0007669"/>
    <property type="project" value="TreeGrafter"/>
</dbReference>
<proteinExistence type="predicted"/>
<gene>
    <name evidence="8" type="ORF">B296_00004110</name>
</gene>
<keyword evidence="5" id="KW-0539">Nucleus</keyword>
<dbReference type="GO" id="GO:0033260">
    <property type="term" value="P:nuclear DNA replication"/>
    <property type="evidence" value="ECO:0007669"/>
    <property type="project" value="TreeGrafter"/>
</dbReference>
<evidence type="ECO:0000256" key="5">
    <source>
        <dbReference type="ARBA" id="ARBA00023242"/>
    </source>
</evidence>
<feature type="compositionally biased region" description="Polar residues" evidence="7">
    <location>
        <begin position="177"/>
        <end position="197"/>
    </location>
</feature>
<feature type="compositionally biased region" description="Low complexity" evidence="7">
    <location>
        <begin position="122"/>
        <end position="131"/>
    </location>
</feature>
<feature type="coiled-coil region" evidence="6">
    <location>
        <begin position="251"/>
        <end position="278"/>
    </location>
</feature>
<dbReference type="InterPro" id="IPR040050">
    <property type="entry name" value="ZNF830-like"/>
</dbReference>
<keyword evidence="4" id="KW-0862">Zinc</keyword>
<organism evidence="8 9">
    <name type="scientific">Ensete ventricosum</name>
    <name type="common">Abyssinian banana</name>
    <name type="synonym">Musa ensete</name>
    <dbReference type="NCBI Taxonomy" id="4639"/>
    <lineage>
        <taxon>Eukaryota</taxon>
        <taxon>Viridiplantae</taxon>
        <taxon>Streptophyta</taxon>
        <taxon>Embryophyta</taxon>
        <taxon>Tracheophyta</taxon>
        <taxon>Spermatophyta</taxon>
        <taxon>Magnoliopsida</taxon>
        <taxon>Liliopsida</taxon>
        <taxon>Zingiberales</taxon>
        <taxon>Musaceae</taxon>
        <taxon>Ensete</taxon>
    </lineage>
</organism>
<name>A0A427AWG9_ENSVE</name>
<dbReference type="PANTHER" id="PTHR13278">
    <property type="entry name" value="ZINC FINGER PROTEIN 830"/>
    <property type="match status" value="1"/>
</dbReference>
<comment type="subcellular location">
    <subcellularLocation>
        <location evidence="1">Nucleus</location>
    </subcellularLocation>
</comment>
<feature type="compositionally biased region" description="Polar residues" evidence="7">
    <location>
        <begin position="76"/>
        <end position="92"/>
    </location>
</feature>
<sequence>MQAIENLKATAGGLPRENNLGSERPKVSQTRSSSTLPADFFDGQGAKRQKTGKIAFSAWPLDMSSIGIRPTHTVPGGSTQSTITPAGSSFSYKQGKKDLSPVSQPLNAPESLNIRSEKVVVSEETSVSKPSTKLDRPSKMMGGTDAQQDMGVLPNNFFDNNERTDDQPLKQIEDKSNLQLNKVNKTLDSSNQTSQASEKIDGSDAKQVKGALPEGFFDNKDADLRARGIEPVKVDINDAYKEFEKEIQVNLQVVDDRLEEEEIDAADEMEEFRSLEQK</sequence>
<evidence type="ECO:0000313" key="8">
    <source>
        <dbReference type="EMBL" id="RRT80583.1"/>
    </source>
</evidence>
<dbReference type="GO" id="GO:0003676">
    <property type="term" value="F:nucleic acid binding"/>
    <property type="evidence" value="ECO:0007669"/>
    <property type="project" value="InterPro"/>
</dbReference>
<reference evidence="8 9" key="1">
    <citation type="journal article" date="2014" name="Agronomy (Basel)">
        <title>A Draft Genome Sequence for Ensete ventricosum, the Drought-Tolerant Tree Against Hunger.</title>
        <authorList>
            <person name="Harrison J."/>
            <person name="Moore K.A."/>
            <person name="Paszkiewicz K."/>
            <person name="Jones T."/>
            <person name="Grant M."/>
            <person name="Ambacheew D."/>
            <person name="Muzemil S."/>
            <person name="Studholme D.J."/>
        </authorList>
    </citation>
    <scope>NUCLEOTIDE SEQUENCE [LARGE SCALE GENOMIC DNA]</scope>
</reference>
<feature type="region of interest" description="Disordered" evidence="7">
    <location>
        <begin position="67"/>
        <end position="207"/>
    </location>
</feature>
<keyword evidence="3" id="KW-0863">Zinc-finger</keyword>
<protein>
    <submittedName>
        <fullName evidence="8">Uncharacterized protein</fullName>
    </submittedName>
</protein>
<feature type="compositionally biased region" description="Basic and acidic residues" evidence="7">
    <location>
        <begin position="198"/>
        <end position="207"/>
    </location>
</feature>
<accession>A0A427AWG9</accession>
<dbReference type="GO" id="GO:0008270">
    <property type="term" value="F:zinc ion binding"/>
    <property type="evidence" value="ECO:0007669"/>
    <property type="project" value="UniProtKB-KW"/>
</dbReference>
<evidence type="ECO:0000256" key="6">
    <source>
        <dbReference type="SAM" id="Coils"/>
    </source>
</evidence>
<feature type="compositionally biased region" description="Basic and acidic residues" evidence="7">
    <location>
        <begin position="160"/>
        <end position="176"/>
    </location>
</feature>
<dbReference type="GO" id="GO:0033314">
    <property type="term" value="P:mitotic DNA replication checkpoint signaling"/>
    <property type="evidence" value="ECO:0007669"/>
    <property type="project" value="TreeGrafter"/>
</dbReference>
<evidence type="ECO:0000256" key="4">
    <source>
        <dbReference type="ARBA" id="ARBA00022833"/>
    </source>
</evidence>